<evidence type="ECO:0000313" key="3">
    <source>
        <dbReference type="Proteomes" id="UP001056535"/>
    </source>
</evidence>
<evidence type="ECO:0000313" key="2">
    <source>
        <dbReference type="EMBL" id="USQ76331.1"/>
    </source>
</evidence>
<dbReference type="Proteomes" id="UP001056535">
    <property type="component" value="Chromosome"/>
</dbReference>
<proteinExistence type="predicted"/>
<evidence type="ECO:0008006" key="4">
    <source>
        <dbReference type="Google" id="ProtNLM"/>
    </source>
</evidence>
<name>A0ABY4YHR7_9MICO</name>
<feature type="transmembrane region" description="Helical" evidence="1">
    <location>
        <begin position="44"/>
        <end position="64"/>
    </location>
</feature>
<feature type="transmembrane region" description="Helical" evidence="1">
    <location>
        <begin position="12"/>
        <end position="38"/>
    </location>
</feature>
<dbReference type="RefSeq" id="WP_252621026.1">
    <property type="nucleotide sequence ID" value="NZ_CP099490.1"/>
</dbReference>
<accession>A0ABY4YHR7</accession>
<sequence length="185" mass="19558">MASVRGRSTQLRLWLAFLAGCTVGGALTGTALGVVSGLFTPVPLPWRAGLLAALVLALVLMDLSQPVLRLPQRRELIPQEVFARGMGRGGFRFGVEYGCGFRTLVPSAASYAAALFVLLAALPLGWAVLLGGTFGASRSLAVLQYVLLGQPGWQRFLSGHTRWLERGGTLATAVLLAWAVGLLLT</sequence>
<evidence type="ECO:0000256" key="1">
    <source>
        <dbReference type="SAM" id="Phobius"/>
    </source>
</evidence>
<protein>
    <recommendedName>
        <fullName evidence="4">Urease accessory protein UreH-like transmembrane domain-containing protein</fullName>
    </recommendedName>
</protein>
<keyword evidence="3" id="KW-1185">Reference proteome</keyword>
<keyword evidence="1" id="KW-0812">Transmembrane</keyword>
<dbReference type="EMBL" id="CP099490">
    <property type="protein sequence ID" value="USQ76331.1"/>
    <property type="molecule type" value="Genomic_DNA"/>
</dbReference>
<feature type="transmembrane region" description="Helical" evidence="1">
    <location>
        <begin position="111"/>
        <end position="134"/>
    </location>
</feature>
<gene>
    <name evidence="2" type="ORF">NF557_17370</name>
</gene>
<organism evidence="2 3">
    <name type="scientific">Ornithinimicrobium cryptoxanthini</name>
    <dbReference type="NCBI Taxonomy" id="2934161"/>
    <lineage>
        <taxon>Bacteria</taxon>
        <taxon>Bacillati</taxon>
        <taxon>Actinomycetota</taxon>
        <taxon>Actinomycetes</taxon>
        <taxon>Micrococcales</taxon>
        <taxon>Ornithinimicrobiaceae</taxon>
        <taxon>Ornithinimicrobium</taxon>
    </lineage>
</organism>
<keyword evidence="1" id="KW-1133">Transmembrane helix</keyword>
<keyword evidence="1" id="KW-0472">Membrane</keyword>
<reference evidence="2" key="1">
    <citation type="submission" date="2022-06" db="EMBL/GenBank/DDBJ databases">
        <title>Ornithinimicrobium JY.X270.</title>
        <authorList>
            <person name="Huang Y."/>
        </authorList>
    </citation>
    <scope>NUCLEOTIDE SEQUENCE</scope>
    <source>
        <strain evidence="2">JY.X270</strain>
    </source>
</reference>
<feature type="transmembrane region" description="Helical" evidence="1">
    <location>
        <begin position="167"/>
        <end position="184"/>
    </location>
</feature>